<dbReference type="Proteomes" id="UP001629113">
    <property type="component" value="Unassembled WGS sequence"/>
</dbReference>
<evidence type="ECO:0000313" key="3">
    <source>
        <dbReference type="Proteomes" id="UP001629113"/>
    </source>
</evidence>
<feature type="region of interest" description="Disordered" evidence="1">
    <location>
        <begin position="341"/>
        <end position="371"/>
    </location>
</feature>
<accession>A0ABR4PYQ1</accession>
<proteinExistence type="predicted"/>
<comment type="caution">
    <text evidence="2">The sequence shown here is derived from an EMBL/GenBank/DDBJ whole genome shotgun (WGS) entry which is preliminary data.</text>
</comment>
<name>A0ABR4PYQ1_9HELO</name>
<reference evidence="2 3" key="1">
    <citation type="submission" date="2024-06" db="EMBL/GenBank/DDBJ databases">
        <title>Complete genome of Phlyctema vagabunda strain 19-DSS-EL-015.</title>
        <authorList>
            <person name="Fiorenzani C."/>
        </authorList>
    </citation>
    <scope>NUCLEOTIDE SEQUENCE [LARGE SCALE GENOMIC DNA]</scope>
    <source>
        <strain evidence="2 3">19-DSS-EL-015</strain>
    </source>
</reference>
<dbReference type="PANTHER" id="PTHR36847">
    <property type="entry name" value="AMIDOLIGASE ENZYME"/>
    <property type="match status" value="1"/>
</dbReference>
<feature type="compositionally biased region" description="Polar residues" evidence="1">
    <location>
        <begin position="357"/>
        <end position="371"/>
    </location>
</feature>
<dbReference type="PANTHER" id="PTHR36847:SF1">
    <property type="entry name" value="AMIDOLIGASE ENZYME"/>
    <property type="match status" value="1"/>
</dbReference>
<protein>
    <submittedName>
        <fullName evidence="2">Swim zinc finger domain protein</fullName>
    </submittedName>
</protein>
<sequence>MASSSVQPCLVFGIEMEFLIRPLQDTLPRMKKYGWNQAVTPANHESLKTKNRDALRATIAQALTDQKIRAGLTPGDYSTWTVADERSLDEYGPFWRIELVSRTMTTAEDWQREVDRVFGFLLQNFEISLTKGCSMHIHVSPTLTLQNRYTRDQLVRIIKAIAYFDDPITRVMPANRKANQWAMSNMIGEDAPKAWRDAYLKVPTATWKPLFSEFEKIKMRQRVYADTGSNRYMSWNFSNIEATCGTIEFRRPPGVQSAAEAKHWASFALGFISQALVSDLDALRNSKNYATVKQLEDFVRGGASRLERLSQGAFITQLLLENHSRPTGDSAAEIEIIRRKKAAKEKRGSVFVEKANSRPNTPTSPGNSRVH</sequence>
<dbReference type="InterPro" id="IPR022025">
    <property type="entry name" value="Amidoligase_2"/>
</dbReference>
<organism evidence="2 3">
    <name type="scientific">Phlyctema vagabunda</name>
    <dbReference type="NCBI Taxonomy" id="108571"/>
    <lineage>
        <taxon>Eukaryota</taxon>
        <taxon>Fungi</taxon>
        <taxon>Dikarya</taxon>
        <taxon>Ascomycota</taxon>
        <taxon>Pezizomycotina</taxon>
        <taxon>Leotiomycetes</taxon>
        <taxon>Helotiales</taxon>
        <taxon>Dermateaceae</taxon>
        <taxon>Phlyctema</taxon>
    </lineage>
</organism>
<gene>
    <name evidence="2" type="ORF">PVAG01_01999</name>
</gene>
<evidence type="ECO:0000256" key="1">
    <source>
        <dbReference type="SAM" id="MobiDB-lite"/>
    </source>
</evidence>
<dbReference type="Pfam" id="PF12224">
    <property type="entry name" value="Amidoligase_2"/>
    <property type="match status" value="1"/>
</dbReference>
<evidence type="ECO:0000313" key="2">
    <source>
        <dbReference type="EMBL" id="KAL3428490.1"/>
    </source>
</evidence>
<keyword evidence="3" id="KW-1185">Reference proteome</keyword>
<dbReference type="EMBL" id="JBFCZG010000001">
    <property type="protein sequence ID" value="KAL3428490.1"/>
    <property type="molecule type" value="Genomic_DNA"/>
</dbReference>